<feature type="transmembrane region" description="Helical" evidence="8">
    <location>
        <begin position="348"/>
        <end position="366"/>
    </location>
</feature>
<feature type="transmembrane region" description="Helical" evidence="8">
    <location>
        <begin position="378"/>
        <end position="401"/>
    </location>
</feature>
<keyword evidence="7" id="KW-0325">Glycoprotein</keyword>
<feature type="transmembrane region" description="Helical" evidence="8">
    <location>
        <begin position="130"/>
        <end position="147"/>
    </location>
</feature>
<feature type="transmembrane region" description="Helical" evidence="8">
    <location>
        <begin position="253"/>
        <end position="280"/>
    </location>
</feature>
<evidence type="ECO:0000256" key="5">
    <source>
        <dbReference type="ARBA" id="ARBA00022989"/>
    </source>
</evidence>
<feature type="transmembrane region" description="Helical" evidence="8">
    <location>
        <begin position="221"/>
        <end position="241"/>
    </location>
</feature>
<name>A0A9P0AQJ8_BRAAE</name>
<evidence type="ECO:0000256" key="7">
    <source>
        <dbReference type="ARBA" id="ARBA00023180"/>
    </source>
</evidence>
<evidence type="ECO:0000256" key="8">
    <source>
        <dbReference type="RuleBase" id="RU361229"/>
    </source>
</evidence>
<keyword evidence="5 8" id="KW-1133">Transmembrane helix</keyword>
<evidence type="ECO:0000259" key="10">
    <source>
        <dbReference type="Pfam" id="PF25179"/>
    </source>
</evidence>
<dbReference type="Proteomes" id="UP001154078">
    <property type="component" value="Chromosome 1"/>
</dbReference>
<evidence type="ECO:0000256" key="2">
    <source>
        <dbReference type="ARBA" id="ARBA00005512"/>
    </source>
</evidence>
<evidence type="ECO:0000256" key="6">
    <source>
        <dbReference type="ARBA" id="ARBA00023136"/>
    </source>
</evidence>
<evidence type="ECO:0000313" key="12">
    <source>
        <dbReference type="Proteomes" id="UP001154078"/>
    </source>
</evidence>
<dbReference type="EMBL" id="OV121132">
    <property type="protein sequence ID" value="CAH0546015.1"/>
    <property type="molecule type" value="Genomic_DNA"/>
</dbReference>
<dbReference type="GO" id="GO:0051604">
    <property type="term" value="P:protein maturation"/>
    <property type="evidence" value="ECO:0007669"/>
    <property type="project" value="InterPro"/>
</dbReference>
<keyword evidence="3 8" id="KW-0812">Transmembrane</keyword>
<dbReference type="AlphaFoldDB" id="A0A9P0AQJ8"/>
<feature type="domain" description="Lipase maturation factor 1/2 C-terminal" evidence="10">
    <location>
        <begin position="428"/>
        <end position="566"/>
    </location>
</feature>
<sequence>MIVLRYTRNLFLRAFCVVYLFAFISFYIQIPGLYGDNGILPASSLLENSKHKTLSAKVHYQPTLLWLAPYLGLNTNYALDVLALLGSFLAFTGFVSQKFCTIPLFAGLWSLYFSLYQIGQTFVTTNYDDFLLEAGFVALLVAPLLPGKRKGSKGSFSDAISFWLVKWLLFRFLLTCGLSKLLSGCPKWWGLTAFDYWFQSLPLPSPLSWYVHHLPHWSLRLVGVFANVCELGLPFMFFVPIRSVRITGFVFQIFLQICIVLTGNFNFVNLLMVTLMISLLDDQFFYGRKHSMSKWNIIGKISNVFIHGALLYGVVILYNLKINGTTIDSNVAFNKVQFEEVVSKGLSYIVYFGAASLGVTIVQALLSSLDGTGNKVLSLIKTLVYSTIVLSLFLSTTVPLASLHKTSNTTVHTQVRAIYSRLHKLHAVNQYGLFSKMEGVDGRMEVVLEGGDDIDGPWKELNFLYKPGNVNHSLPYVAPYSPRLDWQMYWAAYSTYDKQPWLLSLTHRILLGQPEVLSLLDRNHSPFVKSPPKYVRALLYKYKYTQWNQKSQSTWWTRTKVGEYFPAYSASSSTLHDYLNARALLPSKSKQPVNPLWKRVLDSVRYVTSHLEATLLLWSVFTAGCAVITTSGGRK</sequence>
<organism evidence="11 12">
    <name type="scientific">Brassicogethes aeneus</name>
    <name type="common">Rape pollen beetle</name>
    <name type="synonym">Meligethes aeneus</name>
    <dbReference type="NCBI Taxonomy" id="1431903"/>
    <lineage>
        <taxon>Eukaryota</taxon>
        <taxon>Metazoa</taxon>
        <taxon>Ecdysozoa</taxon>
        <taxon>Arthropoda</taxon>
        <taxon>Hexapoda</taxon>
        <taxon>Insecta</taxon>
        <taxon>Pterygota</taxon>
        <taxon>Neoptera</taxon>
        <taxon>Endopterygota</taxon>
        <taxon>Coleoptera</taxon>
        <taxon>Polyphaga</taxon>
        <taxon>Cucujiformia</taxon>
        <taxon>Nitidulidae</taxon>
        <taxon>Meligethinae</taxon>
        <taxon>Brassicogethes</taxon>
    </lineage>
</organism>
<feature type="transmembrane region" description="Helical" evidence="8">
    <location>
        <begin position="77"/>
        <end position="95"/>
    </location>
</feature>
<feature type="transmembrane region" description="Helical" evidence="8">
    <location>
        <begin position="159"/>
        <end position="182"/>
    </location>
</feature>
<dbReference type="InterPro" id="IPR057433">
    <property type="entry name" value="LMF1/2_C"/>
</dbReference>
<proteinExistence type="inferred from homology"/>
<dbReference type="PANTHER" id="PTHR14463">
    <property type="entry name" value="LIPASE MATURATION FACTOR"/>
    <property type="match status" value="1"/>
</dbReference>
<feature type="transmembrane region" description="Helical" evidence="8">
    <location>
        <begin position="102"/>
        <end position="118"/>
    </location>
</feature>
<protein>
    <recommendedName>
        <fullName evidence="8">Lipase maturation factor</fullName>
    </recommendedName>
</protein>
<dbReference type="Pfam" id="PF25179">
    <property type="entry name" value="LMF1_C"/>
    <property type="match status" value="1"/>
</dbReference>
<dbReference type="PANTHER" id="PTHR14463:SF5">
    <property type="entry name" value="LIPASE MATURATION FACTOR 2"/>
    <property type="match status" value="1"/>
</dbReference>
<feature type="transmembrane region" description="Helical" evidence="8">
    <location>
        <begin position="301"/>
        <end position="320"/>
    </location>
</feature>
<dbReference type="GO" id="GO:0005789">
    <property type="term" value="C:endoplasmic reticulum membrane"/>
    <property type="evidence" value="ECO:0007669"/>
    <property type="project" value="UniProtKB-SubCell"/>
</dbReference>
<keyword evidence="12" id="KW-1185">Reference proteome</keyword>
<accession>A0A9P0AQJ8</accession>
<evidence type="ECO:0000256" key="4">
    <source>
        <dbReference type="ARBA" id="ARBA00022824"/>
    </source>
</evidence>
<keyword evidence="4 8" id="KW-0256">Endoplasmic reticulum</keyword>
<keyword evidence="6 8" id="KW-0472">Membrane</keyword>
<evidence type="ECO:0000256" key="3">
    <source>
        <dbReference type="ARBA" id="ARBA00022692"/>
    </source>
</evidence>
<dbReference type="OrthoDB" id="434126at2759"/>
<comment type="function">
    <text evidence="8">Involved in the maturation of specific proteins in the endoplasmic reticulum.</text>
</comment>
<evidence type="ECO:0000259" key="9">
    <source>
        <dbReference type="Pfam" id="PF06762"/>
    </source>
</evidence>
<dbReference type="Pfam" id="PF06762">
    <property type="entry name" value="LMF1"/>
    <property type="match status" value="1"/>
</dbReference>
<gene>
    <name evidence="11" type="ORF">MELIAE_LOCUS274</name>
</gene>
<comment type="subcellular location">
    <subcellularLocation>
        <location evidence="1 8">Endoplasmic reticulum membrane</location>
        <topology evidence="1 8">Multi-pass membrane protein</topology>
    </subcellularLocation>
</comment>
<feature type="transmembrane region" description="Helical" evidence="8">
    <location>
        <begin position="12"/>
        <end position="30"/>
    </location>
</feature>
<reference evidence="11" key="1">
    <citation type="submission" date="2021-12" db="EMBL/GenBank/DDBJ databases">
        <authorList>
            <person name="King R."/>
        </authorList>
    </citation>
    <scope>NUCLEOTIDE SEQUENCE</scope>
</reference>
<dbReference type="InterPro" id="IPR009613">
    <property type="entry name" value="LMF"/>
</dbReference>
<evidence type="ECO:0000313" key="11">
    <source>
        <dbReference type="EMBL" id="CAH0546015.1"/>
    </source>
</evidence>
<feature type="domain" description="Lipase maturation factor 1/2 N-terminal" evidence="9">
    <location>
        <begin position="125"/>
        <end position="286"/>
    </location>
</feature>
<comment type="similarity">
    <text evidence="2 8">Belongs to the lipase maturation factor family.</text>
</comment>
<evidence type="ECO:0000256" key="1">
    <source>
        <dbReference type="ARBA" id="ARBA00004477"/>
    </source>
</evidence>
<dbReference type="InterPro" id="IPR057434">
    <property type="entry name" value="LMF1/2_N"/>
</dbReference>